<organism evidence="2 3">
    <name type="scientific">Halorientalis regularis</name>
    <dbReference type="NCBI Taxonomy" id="660518"/>
    <lineage>
        <taxon>Archaea</taxon>
        <taxon>Methanobacteriati</taxon>
        <taxon>Methanobacteriota</taxon>
        <taxon>Stenosarchaea group</taxon>
        <taxon>Halobacteria</taxon>
        <taxon>Halobacteriales</taxon>
        <taxon>Haloarculaceae</taxon>
        <taxon>Halorientalis</taxon>
    </lineage>
</organism>
<accession>A0A1G7JT45</accession>
<dbReference type="AlphaFoldDB" id="A0A1G7JT45"/>
<dbReference type="EMBL" id="FNBK01000005">
    <property type="protein sequence ID" value="SDF28035.1"/>
    <property type="molecule type" value="Genomic_DNA"/>
</dbReference>
<evidence type="ECO:0000313" key="3">
    <source>
        <dbReference type="Proteomes" id="UP000199076"/>
    </source>
</evidence>
<name>A0A1G7JT45_9EURY</name>
<keyword evidence="3" id="KW-1185">Reference proteome</keyword>
<feature type="compositionally biased region" description="Basic and acidic residues" evidence="1">
    <location>
        <begin position="1"/>
        <end position="15"/>
    </location>
</feature>
<evidence type="ECO:0008006" key="4">
    <source>
        <dbReference type="Google" id="ProtNLM"/>
    </source>
</evidence>
<protein>
    <recommendedName>
        <fullName evidence="4">Transglutaminase-like superfamily protein</fullName>
    </recommendedName>
</protein>
<dbReference type="Proteomes" id="UP000199076">
    <property type="component" value="Unassembled WGS sequence"/>
</dbReference>
<dbReference type="STRING" id="660518.SAMN05216218_10552"/>
<sequence>MAPETSRRDDGHRDGSNAADPTRRRLLGGLGAAVLGGLGGCVGGVLGSVSDRGFDEACAVGVPGQSSTESCRTIRGSVEVTFDHVVTTVPYALPATAYRAARDRDPTVPDAAAAAQTADFLDALAARLLDRAGSPVAGVRAAQSLTASLPYATDAASTGQREYVRHPAETLVDGEGDCDDKAVLLSALLSRPAFDCRTGLVMPRNHCATLVARDDLPAGLVAPAPLSVTLDGTAFVYVEGVQPVVPGEYASEYGERPLLAAYREQWYVIDEEAVLSAAVTALDRGTAAIVTRYL</sequence>
<feature type="region of interest" description="Disordered" evidence="1">
    <location>
        <begin position="1"/>
        <end position="23"/>
    </location>
</feature>
<dbReference type="RefSeq" id="WP_139171077.1">
    <property type="nucleotide sequence ID" value="NZ_FNBK01000005.1"/>
</dbReference>
<reference evidence="3" key="1">
    <citation type="submission" date="2016-10" db="EMBL/GenBank/DDBJ databases">
        <authorList>
            <person name="Varghese N."/>
            <person name="Submissions S."/>
        </authorList>
    </citation>
    <scope>NUCLEOTIDE SEQUENCE [LARGE SCALE GENOMIC DNA]</scope>
    <source>
        <strain evidence="3">IBRC-M 10760</strain>
    </source>
</reference>
<evidence type="ECO:0000256" key="1">
    <source>
        <dbReference type="SAM" id="MobiDB-lite"/>
    </source>
</evidence>
<evidence type="ECO:0000313" key="2">
    <source>
        <dbReference type="EMBL" id="SDF28035.1"/>
    </source>
</evidence>
<proteinExistence type="predicted"/>
<gene>
    <name evidence="2" type="ORF">SAMN05216218_10552</name>
</gene>
<dbReference type="Gene3D" id="3.10.620.30">
    <property type="match status" value="1"/>
</dbReference>
<dbReference type="OrthoDB" id="110514at2157"/>